<evidence type="ECO:0000313" key="8">
    <source>
        <dbReference type="EMBL" id="CAB4778685.1"/>
    </source>
</evidence>
<dbReference type="EMBL" id="CAEZUK010000051">
    <property type="protein sequence ID" value="CAB4596488.1"/>
    <property type="molecule type" value="Genomic_DNA"/>
</dbReference>
<dbReference type="PANTHER" id="PTHR21294">
    <property type="entry name" value="ELECTRON TRANSFER FLAVOPROTEIN BETA-SUBUNIT"/>
    <property type="match status" value="1"/>
</dbReference>
<dbReference type="EMBL" id="CAEZVL010000036">
    <property type="protein sequence ID" value="CAB4625891.1"/>
    <property type="molecule type" value="Genomic_DNA"/>
</dbReference>
<dbReference type="EMBL" id="CAFBQJ010000190">
    <property type="protein sequence ID" value="CAB5052656.1"/>
    <property type="molecule type" value="Genomic_DNA"/>
</dbReference>
<organism evidence="5">
    <name type="scientific">freshwater metagenome</name>
    <dbReference type="NCBI Taxonomy" id="449393"/>
    <lineage>
        <taxon>unclassified sequences</taxon>
        <taxon>metagenomes</taxon>
        <taxon>ecological metagenomes</taxon>
    </lineage>
</organism>
<evidence type="ECO:0000313" key="5">
    <source>
        <dbReference type="EMBL" id="CAB4548970.1"/>
    </source>
</evidence>
<reference evidence="5" key="1">
    <citation type="submission" date="2020-05" db="EMBL/GenBank/DDBJ databases">
        <authorList>
            <person name="Chiriac C."/>
            <person name="Salcher M."/>
            <person name="Ghai R."/>
            <person name="Kavagutti S V."/>
        </authorList>
    </citation>
    <scope>NUCLEOTIDE SEQUENCE</scope>
</reference>
<sequence length="268" mass="28759">MTIAVCIKWVNYSGPVESDTPDERFAGFSFADQAALEWALRIAEKSADEVLVLTAGPVGAEAVLRDALSRGAHRAVRIDIDLTSDSSVIARSLVGAMSQARMVWCGDYSNDRGSGSVPSFIAAELNIDQALGLVALELPENANASFTAVRRLDGGRREQLLISGPAVLSVEGSTIRLRRASLKNTMSASKQEIQVITATGDRVETPALRPYRPRPRVTLAPIGLTALERVKHITDTSSSKGHGETVHAEPSVAATLILESLRKWGYLP</sequence>
<keyword evidence="2" id="KW-0813">Transport</keyword>
<evidence type="ECO:0000313" key="10">
    <source>
        <dbReference type="EMBL" id="CAB5052656.1"/>
    </source>
</evidence>
<protein>
    <submittedName>
        <fullName evidence="5">Unannotated protein</fullName>
    </submittedName>
</protein>
<dbReference type="EMBL" id="CAEZSL010000135">
    <property type="protein sequence ID" value="CAB4548970.1"/>
    <property type="molecule type" value="Genomic_DNA"/>
</dbReference>
<keyword evidence="3" id="KW-0249">Electron transport</keyword>
<dbReference type="Gene3D" id="3.40.50.620">
    <property type="entry name" value="HUPs"/>
    <property type="match status" value="1"/>
</dbReference>
<name>A0A6J6CBZ6_9ZZZZ</name>
<dbReference type="InterPro" id="IPR014730">
    <property type="entry name" value="ETF_a/b_N"/>
</dbReference>
<evidence type="ECO:0000313" key="6">
    <source>
        <dbReference type="EMBL" id="CAB4596488.1"/>
    </source>
</evidence>
<dbReference type="SMART" id="SM00893">
    <property type="entry name" value="ETF"/>
    <property type="match status" value="1"/>
</dbReference>
<dbReference type="GO" id="GO:0009055">
    <property type="term" value="F:electron transfer activity"/>
    <property type="evidence" value="ECO:0007669"/>
    <property type="project" value="InterPro"/>
</dbReference>
<evidence type="ECO:0000256" key="1">
    <source>
        <dbReference type="ARBA" id="ARBA00007557"/>
    </source>
</evidence>
<dbReference type="EMBL" id="CAEZZV010000076">
    <property type="protein sequence ID" value="CAB4778685.1"/>
    <property type="molecule type" value="Genomic_DNA"/>
</dbReference>
<dbReference type="NCBIfam" id="TIGR04503">
    <property type="entry name" value="mft_etfB"/>
    <property type="match status" value="1"/>
</dbReference>
<dbReference type="InterPro" id="IPR012255">
    <property type="entry name" value="ETF_b"/>
</dbReference>
<comment type="similarity">
    <text evidence="1">Belongs to the ETF beta-subunit/FixA family.</text>
</comment>
<evidence type="ECO:0000256" key="2">
    <source>
        <dbReference type="ARBA" id="ARBA00022448"/>
    </source>
</evidence>
<dbReference type="InterPro" id="IPR030982">
    <property type="entry name" value="Mft_EtfB"/>
</dbReference>
<dbReference type="EMBL" id="CAFBNZ010000016">
    <property type="protein sequence ID" value="CAB4967257.1"/>
    <property type="molecule type" value="Genomic_DNA"/>
</dbReference>
<gene>
    <name evidence="5" type="ORF">UFOPK1421_01147</name>
    <name evidence="6" type="ORF">UFOPK1820_00450</name>
    <name evidence="7" type="ORF">UFOPK1960_00380</name>
    <name evidence="8" type="ORF">UFOPK2921_00714</name>
    <name evidence="9" type="ORF">UFOPK3889_00173</name>
    <name evidence="10" type="ORF">UFOPK4275_00995</name>
    <name evidence="11" type="ORF">UFOPK4422_00862</name>
</gene>
<dbReference type="InterPro" id="IPR014729">
    <property type="entry name" value="Rossmann-like_a/b/a_fold"/>
</dbReference>
<evidence type="ECO:0000259" key="4">
    <source>
        <dbReference type="SMART" id="SM00893"/>
    </source>
</evidence>
<evidence type="ECO:0000313" key="7">
    <source>
        <dbReference type="EMBL" id="CAB4625891.1"/>
    </source>
</evidence>
<accession>A0A6J6CBZ6</accession>
<proteinExistence type="inferred from homology"/>
<evidence type="ECO:0000313" key="11">
    <source>
        <dbReference type="EMBL" id="CAB5123862.1"/>
    </source>
</evidence>
<evidence type="ECO:0000256" key="3">
    <source>
        <dbReference type="ARBA" id="ARBA00022982"/>
    </source>
</evidence>
<dbReference type="AlphaFoldDB" id="A0A6J6CBZ6"/>
<dbReference type="SUPFAM" id="SSF52402">
    <property type="entry name" value="Adenine nucleotide alpha hydrolases-like"/>
    <property type="match status" value="1"/>
</dbReference>
<feature type="domain" description="Electron transfer flavoprotein alpha/beta-subunit N-terminal" evidence="4">
    <location>
        <begin position="18"/>
        <end position="205"/>
    </location>
</feature>
<dbReference type="PANTHER" id="PTHR21294:SF8">
    <property type="entry name" value="ELECTRON TRANSFER FLAVOPROTEIN SUBUNIT BETA"/>
    <property type="match status" value="1"/>
</dbReference>
<dbReference type="EMBL" id="CAFBRX010000077">
    <property type="protein sequence ID" value="CAB5123862.1"/>
    <property type="molecule type" value="Genomic_DNA"/>
</dbReference>
<dbReference type="Pfam" id="PF01012">
    <property type="entry name" value="ETF"/>
    <property type="match status" value="1"/>
</dbReference>
<evidence type="ECO:0000313" key="9">
    <source>
        <dbReference type="EMBL" id="CAB4967257.1"/>
    </source>
</evidence>